<dbReference type="RefSeq" id="XP_049151717.1">
    <property type="nucleotide sequence ID" value="XM_049294571.1"/>
</dbReference>
<evidence type="ECO:0000256" key="1">
    <source>
        <dbReference type="SAM" id="MobiDB-lite"/>
    </source>
</evidence>
<organism evidence="3 4">
    <name type="scientific">Colletotrichum lupini</name>
    <dbReference type="NCBI Taxonomy" id="145971"/>
    <lineage>
        <taxon>Eukaryota</taxon>
        <taxon>Fungi</taxon>
        <taxon>Dikarya</taxon>
        <taxon>Ascomycota</taxon>
        <taxon>Pezizomycotina</taxon>
        <taxon>Sordariomycetes</taxon>
        <taxon>Hypocreomycetidae</taxon>
        <taxon>Glomerellales</taxon>
        <taxon>Glomerellaceae</taxon>
        <taxon>Colletotrichum</taxon>
        <taxon>Colletotrichum acutatum species complex</taxon>
    </lineage>
</organism>
<dbReference type="AlphaFoldDB" id="A0A9Q8T8R5"/>
<keyword evidence="4" id="KW-1185">Reference proteome</keyword>
<dbReference type="GeneID" id="73349581"/>
<accession>A0A9Q8T8R5</accession>
<reference evidence="3" key="1">
    <citation type="journal article" date="2021" name="Mol. Plant Microbe Interact.">
        <title>Complete Genome Sequence of the Plant-Pathogenic Fungus Colletotrichum lupini.</title>
        <authorList>
            <person name="Baroncelli R."/>
            <person name="Pensec F."/>
            <person name="Da Lio D."/>
            <person name="Boufleur T."/>
            <person name="Vicente I."/>
            <person name="Sarrocco S."/>
            <person name="Picot A."/>
            <person name="Baraldi E."/>
            <person name="Sukno S."/>
            <person name="Thon M."/>
            <person name="Le Floch G."/>
        </authorList>
    </citation>
    <scope>NUCLEOTIDE SEQUENCE</scope>
    <source>
        <strain evidence="3">IMI 504893</strain>
    </source>
</reference>
<dbReference type="Gene3D" id="3.40.50.150">
    <property type="entry name" value="Vaccinia Virus protein VP39"/>
    <property type="match status" value="1"/>
</dbReference>
<dbReference type="Pfam" id="PF01728">
    <property type="entry name" value="FtsJ"/>
    <property type="match status" value="1"/>
</dbReference>
<evidence type="ECO:0000259" key="2">
    <source>
        <dbReference type="Pfam" id="PF01728"/>
    </source>
</evidence>
<dbReference type="KEGG" id="clup:CLUP02_15647"/>
<dbReference type="GO" id="GO:0032259">
    <property type="term" value="P:methylation"/>
    <property type="evidence" value="ECO:0007669"/>
    <property type="project" value="InterPro"/>
</dbReference>
<dbReference type="EMBL" id="CP019480">
    <property type="protein sequence ID" value="UQC90116.1"/>
    <property type="molecule type" value="Genomic_DNA"/>
</dbReference>
<feature type="region of interest" description="Disordered" evidence="1">
    <location>
        <begin position="1"/>
        <end position="37"/>
    </location>
</feature>
<gene>
    <name evidence="3" type="ORF">CLUP02_15647</name>
</gene>
<protein>
    <recommendedName>
        <fullName evidence="2">Ribosomal RNA methyltransferase FtsJ domain-containing protein</fullName>
    </recommendedName>
</protein>
<dbReference type="InterPro" id="IPR029063">
    <property type="entry name" value="SAM-dependent_MTases_sf"/>
</dbReference>
<sequence>MAAATEDFGSHDKTPSPVVMEASTTEPRVCHESDQDWESPGRLIHDYLEKNSPEFVKVRDLRKKGWENPAGDTFFENQRRVAENPTDRATIAFYNMMKRIGQEMQRNTSALKVKTPSWGKAQILDMGMAPGGFLATAMYLNTGAQAMGFSLPEFDGGHRVMIPDNLDIDRRDVDVTMLAADMGFHDIPADHPDFAKFLPRQFMPGQQFDLVICGGTVVHKQERASYRHESESQRLTTSQLALGLERLRPGGTMVVLFHKMEAWGTVRELYCFSQFSDIKTFKPTTGHNKRSSFYMVATRVQSQSPLAIQAVSRWKHIWQAATFGSEEDFHEASRKNLTDVEEVLDKFGDQLVRKGRRIWHIQAQALEKAPFIQGKYST</sequence>
<feature type="domain" description="Ribosomal RNA methyltransferase FtsJ" evidence="2">
    <location>
        <begin position="121"/>
        <end position="298"/>
    </location>
</feature>
<dbReference type="Proteomes" id="UP000830671">
    <property type="component" value="Chromosome 8"/>
</dbReference>
<evidence type="ECO:0000313" key="3">
    <source>
        <dbReference type="EMBL" id="UQC90116.1"/>
    </source>
</evidence>
<proteinExistence type="predicted"/>
<dbReference type="SUPFAM" id="SSF53335">
    <property type="entry name" value="S-adenosyl-L-methionine-dependent methyltransferases"/>
    <property type="match status" value="1"/>
</dbReference>
<evidence type="ECO:0000313" key="4">
    <source>
        <dbReference type="Proteomes" id="UP000830671"/>
    </source>
</evidence>
<name>A0A9Q8T8R5_9PEZI</name>
<dbReference type="GO" id="GO:0008168">
    <property type="term" value="F:methyltransferase activity"/>
    <property type="evidence" value="ECO:0007669"/>
    <property type="project" value="InterPro"/>
</dbReference>
<dbReference type="InterPro" id="IPR002877">
    <property type="entry name" value="RNA_MeTrfase_FtsJ_dom"/>
</dbReference>